<name>A0ABQ2MHX9_9ACTN</name>
<comment type="caution">
    <text evidence="2">The sequence shown here is derived from an EMBL/GenBank/DDBJ whole genome shotgun (WGS) entry which is preliminary data.</text>
</comment>
<proteinExistence type="predicted"/>
<accession>A0ABQ2MHX9</accession>
<feature type="compositionally biased region" description="Basic and acidic residues" evidence="1">
    <location>
        <begin position="115"/>
        <end position="130"/>
    </location>
</feature>
<sequence>MDKAGDGPAGPVGAAEPGRRLVAELLAELNRKVAEAGAEHVRVVTDEEIERERARWFREGWRQHAGAAGSVRHEAGDPVGGGGHESARGAGHPDTEGLPGPPVRVPGVPGAARTPGERTPDERARGERARGVPGADPARPARVLRFPYAEDT</sequence>
<gene>
    <name evidence="2" type="ORF">GCM10012286_59020</name>
</gene>
<evidence type="ECO:0000313" key="3">
    <source>
        <dbReference type="Proteomes" id="UP000656881"/>
    </source>
</evidence>
<keyword evidence="3" id="KW-1185">Reference proteome</keyword>
<dbReference type="EMBL" id="BMNG01000014">
    <property type="protein sequence ID" value="GGO52906.1"/>
    <property type="molecule type" value="Genomic_DNA"/>
</dbReference>
<dbReference type="Proteomes" id="UP000656881">
    <property type="component" value="Unassembled WGS sequence"/>
</dbReference>
<reference evidence="3" key="1">
    <citation type="journal article" date="2019" name="Int. J. Syst. Evol. Microbiol.">
        <title>The Global Catalogue of Microorganisms (GCM) 10K type strain sequencing project: providing services to taxonomists for standard genome sequencing and annotation.</title>
        <authorList>
            <consortium name="The Broad Institute Genomics Platform"/>
            <consortium name="The Broad Institute Genome Sequencing Center for Infectious Disease"/>
            <person name="Wu L."/>
            <person name="Ma J."/>
        </authorList>
    </citation>
    <scope>NUCLEOTIDE SEQUENCE [LARGE SCALE GENOMIC DNA]</scope>
    <source>
        <strain evidence="3">CGMCC 4.7349</strain>
    </source>
</reference>
<evidence type="ECO:0000256" key="1">
    <source>
        <dbReference type="SAM" id="MobiDB-lite"/>
    </source>
</evidence>
<dbReference type="RefSeq" id="WP_189176276.1">
    <property type="nucleotide sequence ID" value="NZ_BMNG01000014.1"/>
</dbReference>
<feature type="compositionally biased region" description="Basic and acidic residues" evidence="1">
    <location>
        <begin position="85"/>
        <end position="95"/>
    </location>
</feature>
<protein>
    <submittedName>
        <fullName evidence="2">Uncharacterized protein</fullName>
    </submittedName>
</protein>
<organism evidence="2 3">
    <name type="scientific">Streptomyces lasiicapitis</name>
    <dbReference type="NCBI Taxonomy" id="1923961"/>
    <lineage>
        <taxon>Bacteria</taxon>
        <taxon>Bacillati</taxon>
        <taxon>Actinomycetota</taxon>
        <taxon>Actinomycetes</taxon>
        <taxon>Kitasatosporales</taxon>
        <taxon>Streptomycetaceae</taxon>
        <taxon>Streptomyces</taxon>
    </lineage>
</organism>
<evidence type="ECO:0000313" key="2">
    <source>
        <dbReference type="EMBL" id="GGO52906.1"/>
    </source>
</evidence>
<feature type="region of interest" description="Disordered" evidence="1">
    <location>
        <begin position="63"/>
        <end position="152"/>
    </location>
</feature>